<evidence type="ECO:0000313" key="1">
    <source>
        <dbReference type="EMBL" id="MBO8431909.1"/>
    </source>
</evidence>
<proteinExistence type="predicted"/>
<organism evidence="1 2">
    <name type="scientific">Candidatus Pullibacteroides excrementavium</name>
    <dbReference type="NCBI Taxonomy" id="2840905"/>
    <lineage>
        <taxon>Bacteria</taxon>
        <taxon>Pseudomonadati</taxon>
        <taxon>Bacteroidota</taxon>
        <taxon>Bacteroidia</taxon>
        <taxon>Bacteroidales</taxon>
        <taxon>Candidatus Pullibacteroides</taxon>
    </lineage>
</organism>
<accession>A0A9D9DV94</accession>
<reference evidence="1" key="2">
    <citation type="journal article" date="2021" name="PeerJ">
        <title>Extensive microbial diversity within the chicken gut microbiome revealed by metagenomics and culture.</title>
        <authorList>
            <person name="Gilroy R."/>
            <person name="Ravi A."/>
            <person name="Getino M."/>
            <person name="Pursley I."/>
            <person name="Horton D.L."/>
            <person name="Alikhan N.F."/>
            <person name="Baker D."/>
            <person name="Gharbi K."/>
            <person name="Hall N."/>
            <person name="Watson M."/>
            <person name="Adriaenssens E.M."/>
            <person name="Foster-Nyarko E."/>
            <person name="Jarju S."/>
            <person name="Secka A."/>
            <person name="Antonio M."/>
            <person name="Oren A."/>
            <person name="Chaudhuri R.R."/>
            <person name="La Ragione R."/>
            <person name="Hildebrand F."/>
            <person name="Pallen M.J."/>
        </authorList>
    </citation>
    <scope>NUCLEOTIDE SEQUENCE</scope>
    <source>
        <strain evidence="1">2889</strain>
    </source>
</reference>
<dbReference type="Proteomes" id="UP000823612">
    <property type="component" value="Unassembled WGS sequence"/>
</dbReference>
<evidence type="ECO:0000313" key="2">
    <source>
        <dbReference type="Proteomes" id="UP000823612"/>
    </source>
</evidence>
<gene>
    <name evidence="1" type="ORF">IAB08_01265</name>
</gene>
<protein>
    <submittedName>
        <fullName evidence="1">Uncharacterized protein</fullName>
    </submittedName>
</protein>
<sequence>MNKKDALFEFGFCLFFVLLTAFPVQAQHRLADGAETQYRRSSLYSFLIAHPQAKYASQIDYVYLGLPTPDKYEDHNLNVRRVEALSGRAVQPYEITAFLQGNQVARRLVAKWFNRDADGVFNVDLVADRGNYNASEMDVVEARMTKRGLAMLSDAGEELIGNTFVTVNDIVYIDKEQRAQLASAILQIVAQAALVATAAADDDDTEAIAGAIAGSAALGSIIADNLAGFKVKVTTHLYQLVWNDSIANLFYSDYWVDENTPEAERLRRKALFDQSDLFTLKYLGKYKVKSEKTVMKGVHSNEDIIRKVCARAMDRNIVGLQKKFEAFKVKTPVIAVENGRVVAKVGKKEGLKPSTKFEVLQPVEREDGRMVYRRVGVVKPQKGQIWDNRYMAFEEQSDGSDLTATTFRTISGVGFVPGMLIRQLK</sequence>
<comment type="caution">
    <text evidence="1">The sequence shown here is derived from an EMBL/GenBank/DDBJ whole genome shotgun (WGS) entry which is preliminary data.</text>
</comment>
<reference evidence="1" key="1">
    <citation type="submission" date="2020-10" db="EMBL/GenBank/DDBJ databases">
        <authorList>
            <person name="Gilroy R."/>
        </authorList>
    </citation>
    <scope>NUCLEOTIDE SEQUENCE</scope>
    <source>
        <strain evidence="1">2889</strain>
    </source>
</reference>
<dbReference type="AlphaFoldDB" id="A0A9D9DV94"/>
<name>A0A9D9DV94_9BACT</name>
<dbReference type="EMBL" id="JADIMZ010000017">
    <property type="protein sequence ID" value="MBO8431909.1"/>
    <property type="molecule type" value="Genomic_DNA"/>
</dbReference>